<evidence type="ECO:0000313" key="2">
    <source>
        <dbReference type="EMBL" id="MDO1446279.1"/>
    </source>
</evidence>
<keyword evidence="1" id="KW-0175">Coiled coil</keyword>
<keyword evidence="3" id="KW-1185">Reference proteome</keyword>
<proteinExistence type="predicted"/>
<feature type="coiled-coil region" evidence="1">
    <location>
        <begin position="16"/>
        <end position="67"/>
    </location>
</feature>
<feature type="coiled-coil region" evidence="1">
    <location>
        <begin position="376"/>
        <end position="433"/>
    </location>
</feature>
<name>A0ABT8R2E8_9BACT</name>
<dbReference type="EMBL" id="JAUKPO010000003">
    <property type="protein sequence ID" value="MDO1446279.1"/>
    <property type="molecule type" value="Genomic_DNA"/>
</dbReference>
<dbReference type="RefSeq" id="WP_302037075.1">
    <property type="nucleotide sequence ID" value="NZ_JAUKPO010000003.1"/>
</dbReference>
<evidence type="ECO:0008006" key="4">
    <source>
        <dbReference type="Google" id="ProtNLM"/>
    </source>
</evidence>
<dbReference type="Proteomes" id="UP001168528">
    <property type="component" value="Unassembled WGS sequence"/>
</dbReference>
<feature type="coiled-coil region" evidence="1">
    <location>
        <begin position="553"/>
        <end position="580"/>
    </location>
</feature>
<accession>A0ABT8R2E8</accession>
<evidence type="ECO:0000256" key="1">
    <source>
        <dbReference type="SAM" id="Coils"/>
    </source>
</evidence>
<evidence type="ECO:0000313" key="3">
    <source>
        <dbReference type="Proteomes" id="UP001168528"/>
    </source>
</evidence>
<protein>
    <recommendedName>
        <fullName evidence="4">Tail tape measure protein</fullName>
    </recommendedName>
</protein>
<sequence>METTGKKILFDLAIDKGGLLKNLEEVKAKLKEAQKEFEKSDAGSEAFQQAANRVSRLKDEVARLTTVQKLNQGSLAANKEELKKLRKEYDNLANPTKEQIKRIKDLSDTIKDQEEAIGVFSRSVGDYRGAISDAIKENTNFGKTIDGVGTAFKTNPIGLFLTSLISLVTLLQENTQFMEFFTRTFGILSTITKAISNEIVKFGENFVKALSDPKQLLIDFGNLIKENIENRFKAFGVIVKAIGDRDLKALANGLLQASTGVSDITGKFSRGASAASDFAKGIYSQADALNKLNLERKQLEREEILSLSRTKQMLAEEERLKNIRDDEYNTIEKRIAANTAARKLEQDRLKIESDLFQRKFDNLDKEIKLLGEANISNEKLREREEARLELADLLEDSLGRQNEYITENFNLNREAEEKNKAFLQAKLEDRKATIETELLAVAAGSEKELELREQLLKAERDLTLLNEGTTQEKRVLIEQTTIKEIEKLRKEFLENRKKEALELLELSRQQAQEALDFAKAAADADKEIRTRTTNETSDKKTLELTTKLLGGGIENEEFQAEQDKIELERLERQLALAQEYGEYTVDIEQQIADKRVEIKQNQADRETAIEQAKLQTLSAITDSAGSLIELLTGKSAEATDFGKGIAVAQIATNTAIAISELIKASEGNPLNLLTGGAAGVLQFTAGLARILANVAQAKKLLSEPTPEPPKFEYGGGFLVGGKDHSAGGTTFYSPDSGQTFEAQAGETIAIVKRNDTRRLSMLSAENVRRGGRPFFEYGGVEVVKGLSTPVQQRIDSNKDISQHVQTGVKAQPIYVRVSDIEKVQEGVKYAKGSAELK</sequence>
<feature type="coiled-coil region" evidence="1">
    <location>
        <begin position="483"/>
        <end position="521"/>
    </location>
</feature>
<comment type="caution">
    <text evidence="2">The sequence shown here is derived from an EMBL/GenBank/DDBJ whole genome shotgun (WGS) entry which is preliminary data.</text>
</comment>
<gene>
    <name evidence="2" type="ORF">Q0590_08450</name>
</gene>
<reference evidence="2" key="1">
    <citation type="submission" date="2023-07" db="EMBL/GenBank/DDBJ databases">
        <title>The genome sequence of Rhodocytophaga aerolata KACC 12507.</title>
        <authorList>
            <person name="Zhang X."/>
        </authorList>
    </citation>
    <scope>NUCLEOTIDE SEQUENCE</scope>
    <source>
        <strain evidence="2">KACC 12507</strain>
    </source>
</reference>
<organism evidence="2 3">
    <name type="scientific">Rhodocytophaga aerolata</name>
    <dbReference type="NCBI Taxonomy" id="455078"/>
    <lineage>
        <taxon>Bacteria</taxon>
        <taxon>Pseudomonadati</taxon>
        <taxon>Bacteroidota</taxon>
        <taxon>Cytophagia</taxon>
        <taxon>Cytophagales</taxon>
        <taxon>Rhodocytophagaceae</taxon>
        <taxon>Rhodocytophaga</taxon>
    </lineage>
</organism>